<reference evidence="2" key="1">
    <citation type="journal article" date="2023" name="Int. J. Syst. Evol. Microbiol.">
        <title>Collibacillus ludicampi gen. nov., sp. nov., a new soil bacterium of the family Alicyclobacillaceae.</title>
        <authorList>
            <person name="Jojima T."/>
            <person name="Ioku Y."/>
            <person name="Fukuta Y."/>
            <person name="Shirasaka N."/>
            <person name="Matsumura Y."/>
            <person name="Mori M."/>
        </authorList>
    </citation>
    <scope>NUCLEOTIDE SEQUENCE</scope>
    <source>
        <strain evidence="2">TP075</strain>
    </source>
</reference>
<evidence type="ECO:0000259" key="1">
    <source>
        <dbReference type="PROSITE" id="PS51186"/>
    </source>
</evidence>
<dbReference type="Gene3D" id="3.40.630.30">
    <property type="match status" value="1"/>
</dbReference>
<dbReference type="EMBL" id="BOQE01000001">
    <property type="protein sequence ID" value="GIM45642.1"/>
    <property type="molecule type" value="Genomic_DNA"/>
</dbReference>
<dbReference type="RefSeq" id="WP_282198825.1">
    <property type="nucleotide sequence ID" value="NZ_BOQE01000001.1"/>
</dbReference>
<dbReference type="GO" id="GO:0016747">
    <property type="term" value="F:acyltransferase activity, transferring groups other than amino-acyl groups"/>
    <property type="evidence" value="ECO:0007669"/>
    <property type="project" value="InterPro"/>
</dbReference>
<dbReference type="PROSITE" id="PS51186">
    <property type="entry name" value="GNAT"/>
    <property type="match status" value="1"/>
</dbReference>
<protein>
    <recommendedName>
        <fullName evidence="1">N-acetyltransferase domain-containing protein</fullName>
    </recommendedName>
</protein>
<sequence>MEDKHPFLRKTPWDANAFGIDTYEIIAYTEESLQAIAGMPGHFTIKVDPLADKRLLHEYGFYYCDTLIEPYATREQFIFYDKEGVSLAKDVPLAELLAMVDGAFVYGRFHRDFAIDDSRADLRYANWLRQLYEQGNVWALMYNEELAGFFGYEHNKILLHALHDAYRGKGMAKYFWSQAIRRMFAEGHHELTSSISAANLAVLNLYASLGFRFRHAVDVYQKLQR</sequence>
<proteinExistence type="predicted"/>
<dbReference type="InterPro" id="IPR000182">
    <property type="entry name" value="GNAT_dom"/>
</dbReference>
<evidence type="ECO:0000313" key="2">
    <source>
        <dbReference type="EMBL" id="GIM45642.1"/>
    </source>
</evidence>
<organism evidence="2 3">
    <name type="scientific">Collibacillus ludicampi</name>
    <dbReference type="NCBI Taxonomy" id="2771369"/>
    <lineage>
        <taxon>Bacteria</taxon>
        <taxon>Bacillati</taxon>
        <taxon>Bacillota</taxon>
        <taxon>Bacilli</taxon>
        <taxon>Bacillales</taxon>
        <taxon>Alicyclobacillaceae</taxon>
        <taxon>Collibacillus</taxon>
    </lineage>
</organism>
<dbReference type="Proteomes" id="UP001057291">
    <property type="component" value="Unassembled WGS sequence"/>
</dbReference>
<accession>A0AAV4LDY4</accession>
<evidence type="ECO:0000313" key="3">
    <source>
        <dbReference type="Proteomes" id="UP001057291"/>
    </source>
</evidence>
<keyword evidence="3" id="KW-1185">Reference proteome</keyword>
<dbReference type="AlphaFoldDB" id="A0AAV4LDY4"/>
<feature type="domain" description="N-acetyltransferase" evidence="1">
    <location>
        <begin position="83"/>
        <end position="225"/>
    </location>
</feature>
<gene>
    <name evidence="2" type="ORF">DNHGIG_11910</name>
</gene>
<dbReference type="Pfam" id="PF00583">
    <property type="entry name" value="Acetyltransf_1"/>
    <property type="match status" value="1"/>
</dbReference>
<dbReference type="InterPro" id="IPR016181">
    <property type="entry name" value="Acyl_CoA_acyltransferase"/>
</dbReference>
<comment type="caution">
    <text evidence="2">The sequence shown here is derived from an EMBL/GenBank/DDBJ whole genome shotgun (WGS) entry which is preliminary data.</text>
</comment>
<dbReference type="SUPFAM" id="SSF55729">
    <property type="entry name" value="Acyl-CoA N-acyltransferases (Nat)"/>
    <property type="match status" value="1"/>
</dbReference>
<name>A0AAV4LDY4_9BACL</name>